<reference evidence="1 2" key="1">
    <citation type="submission" date="2024-02" db="EMBL/GenBank/DDBJ databases">
        <title>A novel Wenzhouxiangellaceae bacterium, isolated from coastal sediments.</title>
        <authorList>
            <person name="Du Z.-J."/>
            <person name="Ye Y.-Q."/>
            <person name="Zhang X.-Y."/>
        </authorList>
    </citation>
    <scope>NUCLEOTIDE SEQUENCE [LARGE SCALE GENOMIC DNA]</scope>
    <source>
        <strain evidence="1 2">CH-27</strain>
    </source>
</reference>
<name>A0AAW9RDL0_9GAMM</name>
<sequence length="87" mass="9784">MPGAEQRTVILKQHTVIPKQHAVIPDLIRDPLGLVERIPAFSGMAENSNRKDTMAVLNSSPTFYLQEQAPNLYASVRLLQSYRRTHG</sequence>
<keyword evidence="2" id="KW-1185">Reference proteome</keyword>
<evidence type="ECO:0000313" key="2">
    <source>
        <dbReference type="Proteomes" id="UP001359886"/>
    </source>
</evidence>
<evidence type="ECO:0000313" key="1">
    <source>
        <dbReference type="EMBL" id="MEJ8566495.1"/>
    </source>
</evidence>
<protein>
    <submittedName>
        <fullName evidence="1">Uncharacterized protein</fullName>
    </submittedName>
</protein>
<comment type="caution">
    <text evidence="1">The sequence shown here is derived from an EMBL/GenBank/DDBJ whole genome shotgun (WGS) entry which is preliminary data.</text>
</comment>
<dbReference type="RefSeq" id="WP_354693813.1">
    <property type="nucleotide sequence ID" value="NZ_JAZHOG010000001.1"/>
</dbReference>
<dbReference type="EMBL" id="JAZHOG010000001">
    <property type="protein sequence ID" value="MEJ8566495.1"/>
    <property type="molecule type" value="Genomic_DNA"/>
</dbReference>
<dbReference type="AlphaFoldDB" id="A0AAW9RDL0"/>
<organism evidence="1 2">
    <name type="scientific">Elongatibacter sediminis</name>
    <dbReference type="NCBI Taxonomy" id="3119006"/>
    <lineage>
        <taxon>Bacteria</taxon>
        <taxon>Pseudomonadati</taxon>
        <taxon>Pseudomonadota</taxon>
        <taxon>Gammaproteobacteria</taxon>
        <taxon>Chromatiales</taxon>
        <taxon>Wenzhouxiangellaceae</taxon>
        <taxon>Elongatibacter</taxon>
    </lineage>
</organism>
<dbReference type="Proteomes" id="UP001359886">
    <property type="component" value="Unassembled WGS sequence"/>
</dbReference>
<accession>A0AAW9RDL0</accession>
<proteinExistence type="predicted"/>
<gene>
    <name evidence="1" type="ORF">V3330_02550</name>
</gene>